<name>X0WEC6_9ZZZZ</name>
<comment type="caution">
    <text evidence="1">The sequence shown here is derived from an EMBL/GenBank/DDBJ whole genome shotgun (WGS) entry which is preliminary data.</text>
</comment>
<feature type="non-terminal residue" evidence="1">
    <location>
        <position position="1"/>
    </location>
</feature>
<sequence>NNGSAFFDFADVVVEDMTITHAGTSAILDFSNDQGDIRVSNNTVASGASNPATWLVYLRTSGDVITDLTSIRFDGNTVTGGAGLYAKPINGSPFTVYACNNTLTVDGQGISLGTNTTERVYDIGAIYVCDNTVTKLSNNAGHGILIGRGILGGLVQGNVVDVTAADASSEFAMVSKANGVTFLNNMLTGVSALSAKGAQGCVFMNNTALGTGVAAVRLYNDSDWGAGDGAKIISDCVFYNNIFEGGTSTSCINIEDIEA</sequence>
<organism evidence="1">
    <name type="scientific">marine sediment metagenome</name>
    <dbReference type="NCBI Taxonomy" id="412755"/>
    <lineage>
        <taxon>unclassified sequences</taxon>
        <taxon>metagenomes</taxon>
        <taxon>ecological metagenomes</taxon>
    </lineage>
</organism>
<dbReference type="SUPFAM" id="SSF51126">
    <property type="entry name" value="Pectin lyase-like"/>
    <property type="match status" value="1"/>
</dbReference>
<reference evidence="1" key="1">
    <citation type="journal article" date="2014" name="Front. Microbiol.">
        <title>High frequency of phylogenetically diverse reductive dehalogenase-homologous genes in deep subseafloor sedimentary metagenomes.</title>
        <authorList>
            <person name="Kawai M."/>
            <person name="Futagami T."/>
            <person name="Toyoda A."/>
            <person name="Takaki Y."/>
            <person name="Nishi S."/>
            <person name="Hori S."/>
            <person name="Arai W."/>
            <person name="Tsubouchi T."/>
            <person name="Morono Y."/>
            <person name="Uchiyama I."/>
            <person name="Ito T."/>
            <person name="Fujiyama A."/>
            <person name="Inagaki F."/>
            <person name="Takami H."/>
        </authorList>
    </citation>
    <scope>NUCLEOTIDE SEQUENCE</scope>
    <source>
        <strain evidence="1">Expedition CK06-06</strain>
    </source>
</reference>
<dbReference type="AlphaFoldDB" id="X0WEC6"/>
<gene>
    <name evidence="1" type="ORF">S01H1_53110</name>
</gene>
<protein>
    <recommendedName>
        <fullName evidence="2">Right handed beta helix domain-containing protein</fullName>
    </recommendedName>
</protein>
<evidence type="ECO:0000313" key="1">
    <source>
        <dbReference type="EMBL" id="GAG21527.1"/>
    </source>
</evidence>
<proteinExistence type="predicted"/>
<accession>X0WEC6</accession>
<evidence type="ECO:0008006" key="2">
    <source>
        <dbReference type="Google" id="ProtNLM"/>
    </source>
</evidence>
<dbReference type="EMBL" id="BARS01034375">
    <property type="protein sequence ID" value="GAG21527.1"/>
    <property type="molecule type" value="Genomic_DNA"/>
</dbReference>
<feature type="non-terminal residue" evidence="1">
    <location>
        <position position="259"/>
    </location>
</feature>
<dbReference type="InterPro" id="IPR011050">
    <property type="entry name" value="Pectin_lyase_fold/virulence"/>
</dbReference>